<dbReference type="RefSeq" id="WP_252442592.1">
    <property type="nucleotide sequence ID" value="NZ_JAGSOV010000055.1"/>
</dbReference>
<sequence length="77" mass="8170">MVTVDRLRELFSSDLPDPQLVVVEGGARVVAGTTEDEGLFVASRRELLERFGGEPPTGRELDELAVSLDATVGTLGG</sequence>
<protein>
    <submittedName>
        <fullName evidence="1">Uncharacterized protein</fullName>
    </submittedName>
</protein>
<dbReference type="Proteomes" id="UP001165283">
    <property type="component" value="Unassembled WGS sequence"/>
</dbReference>
<evidence type="ECO:0000313" key="2">
    <source>
        <dbReference type="Proteomes" id="UP001165283"/>
    </source>
</evidence>
<accession>A0ABT1A6D6</accession>
<name>A0ABT1A6D6_9PSEU</name>
<organism evidence="1 2">
    <name type="scientific">Pseudonocardia humida</name>
    <dbReference type="NCBI Taxonomy" id="2800819"/>
    <lineage>
        <taxon>Bacteria</taxon>
        <taxon>Bacillati</taxon>
        <taxon>Actinomycetota</taxon>
        <taxon>Actinomycetes</taxon>
        <taxon>Pseudonocardiales</taxon>
        <taxon>Pseudonocardiaceae</taxon>
        <taxon>Pseudonocardia</taxon>
    </lineage>
</organism>
<reference evidence="1" key="1">
    <citation type="submission" date="2021-04" db="EMBL/GenBank/DDBJ databases">
        <title>Pseudonocardia sp. nov., isolated from sandy soil of mangrove forest.</title>
        <authorList>
            <person name="Zan Z."/>
            <person name="Huang R."/>
            <person name="Liu W."/>
        </authorList>
    </citation>
    <scope>NUCLEOTIDE SEQUENCE</scope>
    <source>
        <strain evidence="1">S2-4</strain>
    </source>
</reference>
<evidence type="ECO:0000313" key="1">
    <source>
        <dbReference type="EMBL" id="MCO1658541.1"/>
    </source>
</evidence>
<keyword evidence="2" id="KW-1185">Reference proteome</keyword>
<gene>
    <name evidence="1" type="ORF">KDL28_26095</name>
</gene>
<proteinExistence type="predicted"/>
<comment type="caution">
    <text evidence="1">The sequence shown here is derived from an EMBL/GenBank/DDBJ whole genome shotgun (WGS) entry which is preliminary data.</text>
</comment>
<dbReference type="EMBL" id="JAGSOV010000055">
    <property type="protein sequence ID" value="MCO1658541.1"/>
    <property type="molecule type" value="Genomic_DNA"/>
</dbReference>